<proteinExistence type="predicted"/>
<reference evidence="1" key="1">
    <citation type="journal article" date="2022" name="bioRxiv">
        <title>Sequencing and chromosome-scale assembly of the giantPleurodeles waltlgenome.</title>
        <authorList>
            <person name="Brown T."/>
            <person name="Elewa A."/>
            <person name="Iarovenko S."/>
            <person name="Subramanian E."/>
            <person name="Araus A.J."/>
            <person name="Petzold A."/>
            <person name="Susuki M."/>
            <person name="Suzuki K.-i.T."/>
            <person name="Hayashi T."/>
            <person name="Toyoda A."/>
            <person name="Oliveira C."/>
            <person name="Osipova E."/>
            <person name="Leigh N.D."/>
            <person name="Simon A."/>
            <person name="Yun M.H."/>
        </authorList>
    </citation>
    <scope>NUCLEOTIDE SEQUENCE</scope>
    <source>
        <strain evidence="1">20211129_DDA</strain>
        <tissue evidence="1">Liver</tissue>
    </source>
</reference>
<name>A0AAV7MQK9_PLEWA</name>
<comment type="caution">
    <text evidence="1">The sequence shown here is derived from an EMBL/GenBank/DDBJ whole genome shotgun (WGS) entry which is preliminary data.</text>
</comment>
<gene>
    <name evidence="1" type="ORF">NDU88_003226</name>
</gene>
<accession>A0AAV7MQK9</accession>
<dbReference type="EMBL" id="JANPWB010000013">
    <property type="protein sequence ID" value="KAJ1105822.1"/>
    <property type="molecule type" value="Genomic_DNA"/>
</dbReference>
<dbReference type="AlphaFoldDB" id="A0AAV7MQK9"/>
<sequence length="337" mass="35812">MAAPVLNIDGTVVMISDDEVEEQWGQNSVECSGKVNSEGVFRQRAGKIIQWVPRAVSSMLHKVQAWEVENQAVFRLGEQVEFVDRSGLVLRGTVCGEASGDGKVGRAQVVLDFWQSDQGEVLAGCESPHVSGGHGVQTVHQQFGQLAGVQSLPVKVGAPLRHWAEGRVKSGSVYPTSREAAGHGALGQGDDPVFDVRPSTSWGASASLERVEEELLDYDEEVEEHVASVPRDDSMETPRVVRKVVQGDHLGGHRRELVAGNLPRGDEGVLVSVGFGGGREGFGDTIQKVGKGICGVAKEQSKGSVDASIQVGLVSDNGSGKSEWQRFCGLAPGAVVQ</sequence>
<keyword evidence="2" id="KW-1185">Reference proteome</keyword>
<evidence type="ECO:0000313" key="2">
    <source>
        <dbReference type="Proteomes" id="UP001066276"/>
    </source>
</evidence>
<organism evidence="1 2">
    <name type="scientific">Pleurodeles waltl</name>
    <name type="common">Iberian ribbed newt</name>
    <dbReference type="NCBI Taxonomy" id="8319"/>
    <lineage>
        <taxon>Eukaryota</taxon>
        <taxon>Metazoa</taxon>
        <taxon>Chordata</taxon>
        <taxon>Craniata</taxon>
        <taxon>Vertebrata</taxon>
        <taxon>Euteleostomi</taxon>
        <taxon>Amphibia</taxon>
        <taxon>Batrachia</taxon>
        <taxon>Caudata</taxon>
        <taxon>Salamandroidea</taxon>
        <taxon>Salamandridae</taxon>
        <taxon>Pleurodelinae</taxon>
        <taxon>Pleurodeles</taxon>
    </lineage>
</organism>
<protein>
    <submittedName>
        <fullName evidence="1">Uncharacterized protein</fullName>
    </submittedName>
</protein>
<dbReference type="Proteomes" id="UP001066276">
    <property type="component" value="Chromosome 9"/>
</dbReference>
<evidence type="ECO:0000313" key="1">
    <source>
        <dbReference type="EMBL" id="KAJ1105822.1"/>
    </source>
</evidence>